<feature type="transmembrane region" description="Helical" evidence="9">
    <location>
        <begin position="136"/>
        <end position="157"/>
    </location>
</feature>
<feature type="transmembrane region" description="Helical" evidence="9">
    <location>
        <begin position="295"/>
        <end position="320"/>
    </location>
</feature>
<gene>
    <name evidence="11" type="primary">FSA7</name>
    <name evidence="11" type="ORF">QQS21_001455</name>
</gene>
<evidence type="ECO:0000259" key="10">
    <source>
        <dbReference type="PROSITE" id="PS50850"/>
    </source>
</evidence>
<feature type="domain" description="Major facilitator superfamily (MFS) profile" evidence="10">
    <location>
        <begin position="71"/>
        <end position="507"/>
    </location>
</feature>
<evidence type="ECO:0000256" key="8">
    <source>
        <dbReference type="SAM" id="MobiDB-lite"/>
    </source>
</evidence>
<evidence type="ECO:0000256" key="9">
    <source>
        <dbReference type="SAM" id="Phobius"/>
    </source>
</evidence>
<name>A0AAJ0D0L2_9HYPO</name>
<evidence type="ECO:0000256" key="6">
    <source>
        <dbReference type="ARBA" id="ARBA00023136"/>
    </source>
</evidence>
<dbReference type="PANTHER" id="PTHR23502:SF135">
    <property type="entry name" value="MAJOR FACILITATOR SUPERFAMILY (MFS) PROFILE DOMAIN-CONTAINING PROTEIN-RELATED"/>
    <property type="match status" value="1"/>
</dbReference>
<dbReference type="EMBL" id="JASWJB010000015">
    <property type="protein sequence ID" value="KAK2612517.1"/>
    <property type="molecule type" value="Genomic_DNA"/>
</dbReference>
<keyword evidence="3" id="KW-1003">Cell membrane</keyword>
<dbReference type="GO" id="GO:0005886">
    <property type="term" value="C:plasma membrane"/>
    <property type="evidence" value="ECO:0007669"/>
    <property type="project" value="UniProtKB-SubCell"/>
</dbReference>
<accession>A0AAJ0D0L2</accession>
<dbReference type="PROSITE" id="PS50850">
    <property type="entry name" value="MFS"/>
    <property type="match status" value="1"/>
</dbReference>
<dbReference type="InterPro" id="IPR011701">
    <property type="entry name" value="MFS"/>
</dbReference>
<feature type="transmembrane region" description="Helical" evidence="9">
    <location>
        <begin position="110"/>
        <end position="129"/>
    </location>
</feature>
<comment type="subcellular location">
    <subcellularLocation>
        <location evidence="1">Cell membrane</location>
        <topology evidence="1">Multi-pass membrane protein</topology>
    </subcellularLocation>
</comment>
<reference evidence="11" key="1">
    <citation type="submission" date="2023-06" db="EMBL/GenBank/DDBJ databases">
        <title>Conoideocrella luteorostrata (Hypocreales: Clavicipitaceae), a potential biocontrol fungus for elongate hemlock scale in United States Christmas tree production areas.</title>
        <authorList>
            <person name="Barrett H."/>
            <person name="Lovett B."/>
            <person name="Macias A.M."/>
            <person name="Stajich J.E."/>
            <person name="Kasson M.T."/>
        </authorList>
    </citation>
    <scope>NUCLEOTIDE SEQUENCE</scope>
    <source>
        <strain evidence="11">ARSEF 14590</strain>
    </source>
</reference>
<feature type="transmembrane region" description="Helical" evidence="9">
    <location>
        <begin position="340"/>
        <end position="359"/>
    </location>
</feature>
<dbReference type="GO" id="GO:0022857">
    <property type="term" value="F:transmembrane transporter activity"/>
    <property type="evidence" value="ECO:0007669"/>
    <property type="project" value="InterPro"/>
</dbReference>
<feature type="transmembrane region" description="Helical" evidence="9">
    <location>
        <begin position="70"/>
        <end position="90"/>
    </location>
</feature>
<dbReference type="CDD" id="cd17323">
    <property type="entry name" value="MFS_Tpo1_MDR_like"/>
    <property type="match status" value="1"/>
</dbReference>
<feature type="transmembrane region" description="Helical" evidence="9">
    <location>
        <begin position="431"/>
        <end position="450"/>
    </location>
</feature>
<evidence type="ECO:0000313" key="12">
    <source>
        <dbReference type="Proteomes" id="UP001251528"/>
    </source>
</evidence>
<keyword evidence="5 9" id="KW-1133">Transmembrane helix</keyword>
<dbReference type="Proteomes" id="UP001251528">
    <property type="component" value="Unassembled WGS sequence"/>
</dbReference>
<evidence type="ECO:0000256" key="7">
    <source>
        <dbReference type="ARBA" id="ARBA00023180"/>
    </source>
</evidence>
<dbReference type="FunFam" id="1.20.1250.20:FF:000011">
    <property type="entry name" value="MFS multidrug transporter, putative"/>
    <property type="match status" value="1"/>
</dbReference>
<dbReference type="PANTHER" id="PTHR23502">
    <property type="entry name" value="MAJOR FACILITATOR SUPERFAMILY"/>
    <property type="match status" value="1"/>
</dbReference>
<feature type="transmembrane region" description="Helical" evidence="9">
    <location>
        <begin position="404"/>
        <end position="424"/>
    </location>
</feature>
<proteinExistence type="inferred from homology"/>
<evidence type="ECO:0000256" key="3">
    <source>
        <dbReference type="ARBA" id="ARBA00022475"/>
    </source>
</evidence>
<dbReference type="Pfam" id="PF07690">
    <property type="entry name" value="MFS_1"/>
    <property type="match status" value="1"/>
</dbReference>
<protein>
    <submittedName>
        <fullName evidence="11">MFS transporter fsa7</fullName>
    </submittedName>
</protein>
<feature type="transmembrane region" description="Helical" evidence="9">
    <location>
        <begin position="197"/>
        <end position="218"/>
    </location>
</feature>
<dbReference type="SUPFAM" id="SSF103473">
    <property type="entry name" value="MFS general substrate transporter"/>
    <property type="match status" value="1"/>
</dbReference>
<evidence type="ECO:0000256" key="4">
    <source>
        <dbReference type="ARBA" id="ARBA00022692"/>
    </source>
</evidence>
<comment type="caution">
    <text evidence="11">The sequence shown here is derived from an EMBL/GenBank/DDBJ whole genome shotgun (WGS) entry which is preliminary data.</text>
</comment>
<evidence type="ECO:0000256" key="5">
    <source>
        <dbReference type="ARBA" id="ARBA00022989"/>
    </source>
</evidence>
<evidence type="ECO:0000313" key="11">
    <source>
        <dbReference type="EMBL" id="KAK2612517.1"/>
    </source>
</evidence>
<evidence type="ECO:0000256" key="1">
    <source>
        <dbReference type="ARBA" id="ARBA00004651"/>
    </source>
</evidence>
<feature type="transmembrane region" description="Helical" evidence="9">
    <location>
        <begin position="163"/>
        <end position="185"/>
    </location>
</feature>
<feature type="transmembrane region" description="Helical" evidence="9">
    <location>
        <begin position="380"/>
        <end position="398"/>
    </location>
</feature>
<dbReference type="InterPro" id="IPR020846">
    <property type="entry name" value="MFS_dom"/>
</dbReference>
<feature type="transmembrane region" description="Helical" evidence="9">
    <location>
        <begin position="230"/>
        <end position="255"/>
    </location>
</feature>
<comment type="similarity">
    <text evidence="2">Belongs to the major facilitator superfamily.</text>
</comment>
<dbReference type="Gene3D" id="1.20.1250.20">
    <property type="entry name" value="MFS general substrate transporter like domains"/>
    <property type="match status" value="1"/>
</dbReference>
<sequence>MAALNENILSHEIEAGDVGNSSSNIRPLGSSSSITTKRESIAPTDPDVVDWDSPDDPANPLNWTSAKKNLHVILVSLFTLVANLAATMFAPGAQELAEEFHITSTTVESMTVSLYVLGFALGPLVLAPLSELYGRLIIYHVYNIVYFAFTTGCAFSTNVAMFLVFRFICGCAASGPMSIGGGTVADVTLQEKRGKAMALFTMGPILGPVLGPIIGGFVSQYIGWRWTFRIIMILTGTLAIVTIVFMRETNAIILLQRKANRLRRETGNLKLTPKQATKGTPWMLLRRGILRPLKLLFLSPIVFLVSLYTGLMFGLIFLLFTTFPSVFQGIYGFSPGISGLAYLGLGLGMLFGLILFSILSDKLLGHKQGEKPTEPEKRLILMKWFSPVTPLGFFMYGWTAYYHIHWFVPILGTFFIGLGSLFVVIPGQIYLVDSFGVQAAASALAANLFVRSPFGAFLDLAASPLYSKIGLGWGNSVLGFITLGFIPVPWLFYRYGGYLRTRFTVTL</sequence>
<keyword evidence="12" id="KW-1185">Reference proteome</keyword>
<keyword evidence="7" id="KW-0325">Glycoprotein</keyword>
<keyword evidence="6 9" id="KW-0472">Membrane</keyword>
<dbReference type="AlphaFoldDB" id="A0AAJ0D0L2"/>
<feature type="region of interest" description="Disordered" evidence="8">
    <location>
        <begin position="19"/>
        <end position="53"/>
    </location>
</feature>
<feature type="transmembrane region" description="Helical" evidence="9">
    <location>
        <begin position="470"/>
        <end position="493"/>
    </location>
</feature>
<feature type="compositionally biased region" description="Polar residues" evidence="8">
    <location>
        <begin position="19"/>
        <end position="35"/>
    </location>
</feature>
<evidence type="ECO:0000256" key="2">
    <source>
        <dbReference type="ARBA" id="ARBA00008335"/>
    </source>
</evidence>
<organism evidence="11 12">
    <name type="scientific">Conoideocrella luteorostrata</name>
    <dbReference type="NCBI Taxonomy" id="1105319"/>
    <lineage>
        <taxon>Eukaryota</taxon>
        <taxon>Fungi</taxon>
        <taxon>Dikarya</taxon>
        <taxon>Ascomycota</taxon>
        <taxon>Pezizomycotina</taxon>
        <taxon>Sordariomycetes</taxon>
        <taxon>Hypocreomycetidae</taxon>
        <taxon>Hypocreales</taxon>
        <taxon>Clavicipitaceae</taxon>
        <taxon>Conoideocrella</taxon>
    </lineage>
</organism>
<keyword evidence="4 9" id="KW-0812">Transmembrane</keyword>
<dbReference type="InterPro" id="IPR036259">
    <property type="entry name" value="MFS_trans_sf"/>
</dbReference>